<dbReference type="SUPFAM" id="SSF51905">
    <property type="entry name" value="FAD/NAD(P)-binding domain"/>
    <property type="match status" value="2"/>
</dbReference>
<name>A0ABY8DB63_9HYPH</name>
<accession>A0ABY8DB63</accession>
<feature type="domain" description="FAD/NAD(P)-binding" evidence="2">
    <location>
        <begin position="9"/>
        <end position="327"/>
    </location>
</feature>
<evidence type="ECO:0000259" key="2">
    <source>
        <dbReference type="Pfam" id="PF07992"/>
    </source>
</evidence>
<dbReference type="InterPro" id="IPR036188">
    <property type="entry name" value="FAD/NAD-bd_sf"/>
</dbReference>
<sequence length="477" mass="49172">MTINKALPVAVIGAGPVGLAAAAHLITRGIEPIVFERGETVGASLLEWGHVQVFSPWTYNIDAAARSLLKAAGWRAPAGDGLPTGSEIVRDYLAPLAALPAIAPNIRLGSTVIAVTREGLDKLSSANRAAAPFIVRVADGSGNEEQVRIRAVIDASGTWTRPNPIGIDGLPVPGEAAATDRIAYGIPDVSGARRKDYAGKRVLVIGGGHSAINTALALMELQETAPGTEVFWALRRKGVERLLGGGLNDQLPARGALGLAARRAMNENQLTMLAPFAIECISRQQDHLVVAARLDGAPFSLTVDRIVVATGFRPDFSYLRELRLALDPAVEAPPALAPLIDPNFHSCGTVPPHGAVELAHPEPGFTIVGSKSYGRAPTFLMATGYEQVRSVVAEIAGDHEAAREVRLVLPETGVCSADHIVGGPSAGCCGGPAPAAIGACCAADASAKAAGRSGCGCSGPAEMPGNGGTARIVEIAE</sequence>
<dbReference type="PANTHER" id="PTHR43539">
    <property type="entry name" value="FLAVIN-BINDING MONOOXYGENASE-LIKE PROTEIN (AFU_ORTHOLOGUE AFUA_4G09220)"/>
    <property type="match status" value="1"/>
</dbReference>
<dbReference type="Gene3D" id="3.50.50.60">
    <property type="entry name" value="FAD/NAD(P)-binding domain"/>
    <property type="match status" value="1"/>
</dbReference>
<evidence type="ECO:0000313" key="4">
    <source>
        <dbReference type="Proteomes" id="UP001229355"/>
    </source>
</evidence>
<organism evidence="3 4">
    <name type="scientific">Sinorhizobium garamanticum</name>
    <dbReference type="NCBI Taxonomy" id="680247"/>
    <lineage>
        <taxon>Bacteria</taxon>
        <taxon>Pseudomonadati</taxon>
        <taxon>Pseudomonadota</taxon>
        <taxon>Alphaproteobacteria</taxon>
        <taxon>Hyphomicrobiales</taxon>
        <taxon>Rhizobiaceae</taxon>
        <taxon>Sinorhizobium/Ensifer group</taxon>
        <taxon>Sinorhizobium</taxon>
    </lineage>
</organism>
<dbReference type="PRINTS" id="PR00368">
    <property type="entry name" value="FADPNR"/>
</dbReference>
<proteinExistence type="predicted"/>
<evidence type="ECO:0000313" key="3">
    <source>
        <dbReference type="EMBL" id="WEX86276.1"/>
    </source>
</evidence>
<gene>
    <name evidence="3" type="ORF">PZN02_002546</name>
</gene>
<dbReference type="InterPro" id="IPR050982">
    <property type="entry name" value="Auxin_biosynth/cation_transpt"/>
</dbReference>
<dbReference type="PANTHER" id="PTHR43539:SF78">
    <property type="entry name" value="FLAVIN-CONTAINING MONOOXYGENASE"/>
    <property type="match status" value="1"/>
</dbReference>
<reference evidence="3 4" key="1">
    <citation type="submission" date="2023-03" db="EMBL/GenBank/DDBJ databases">
        <authorList>
            <person name="Kaur S."/>
            <person name="Espinosa-Saiz D."/>
            <person name="Velazquez E."/>
            <person name="Menendez E."/>
            <person name="diCenzo G.C."/>
        </authorList>
    </citation>
    <scope>NUCLEOTIDE SEQUENCE [LARGE SCALE GENOMIC DNA]</scope>
    <source>
        <strain evidence="3 4">LMG 24692</strain>
    </source>
</reference>
<dbReference type="PRINTS" id="PR00411">
    <property type="entry name" value="PNDRDTASEI"/>
</dbReference>
<dbReference type="InterPro" id="IPR023753">
    <property type="entry name" value="FAD/NAD-binding_dom"/>
</dbReference>
<evidence type="ECO:0000256" key="1">
    <source>
        <dbReference type="ARBA" id="ARBA00023002"/>
    </source>
</evidence>
<dbReference type="RefSeq" id="WP_280658347.1">
    <property type="nucleotide sequence ID" value="NZ_CP120373.1"/>
</dbReference>
<dbReference type="Proteomes" id="UP001229355">
    <property type="component" value="Chromosome 1"/>
</dbReference>
<keyword evidence="4" id="KW-1185">Reference proteome</keyword>
<dbReference type="EMBL" id="CP120373">
    <property type="protein sequence ID" value="WEX86276.1"/>
    <property type="molecule type" value="Genomic_DNA"/>
</dbReference>
<keyword evidence="1" id="KW-0560">Oxidoreductase</keyword>
<dbReference type="Pfam" id="PF07992">
    <property type="entry name" value="Pyr_redox_2"/>
    <property type="match status" value="1"/>
</dbReference>
<protein>
    <submittedName>
        <fullName evidence="3">NAD(P)-binding domain-containing protein</fullName>
    </submittedName>
</protein>